<dbReference type="EMBL" id="JANPWB010000012">
    <property type="protein sequence ID" value="KAJ1115845.1"/>
    <property type="molecule type" value="Genomic_DNA"/>
</dbReference>
<dbReference type="AlphaFoldDB" id="A0AAV7NIF7"/>
<gene>
    <name evidence="1" type="ORF">NDU88_004067</name>
</gene>
<name>A0AAV7NIF7_PLEWA</name>
<comment type="caution">
    <text evidence="1">The sequence shown here is derived from an EMBL/GenBank/DDBJ whole genome shotgun (WGS) entry which is preliminary data.</text>
</comment>
<accession>A0AAV7NIF7</accession>
<proteinExistence type="predicted"/>
<organism evidence="1 2">
    <name type="scientific">Pleurodeles waltl</name>
    <name type="common">Iberian ribbed newt</name>
    <dbReference type="NCBI Taxonomy" id="8319"/>
    <lineage>
        <taxon>Eukaryota</taxon>
        <taxon>Metazoa</taxon>
        <taxon>Chordata</taxon>
        <taxon>Craniata</taxon>
        <taxon>Vertebrata</taxon>
        <taxon>Euteleostomi</taxon>
        <taxon>Amphibia</taxon>
        <taxon>Batrachia</taxon>
        <taxon>Caudata</taxon>
        <taxon>Salamandroidea</taxon>
        <taxon>Salamandridae</taxon>
        <taxon>Pleurodelinae</taxon>
        <taxon>Pleurodeles</taxon>
    </lineage>
</organism>
<sequence length="73" mass="7835">MHMPTWPRIPRERMALSAQEELVPAAAWGAAVAAADIVELGDHCEFCGGTKPVMTRALKDVMNVAGLQDLCGE</sequence>
<reference evidence="1" key="1">
    <citation type="journal article" date="2022" name="bioRxiv">
        <title>Sequencing and chromosome-scale assembly of the giantPleurodeles waltlgenome.</title>
        <authorList>
            <person name="Brown T."/>
            <person name="Elewa A."/>
            <person name="Iarovenko S."/>
            <person name="Subramanian E."/>
            <person name="Araus A.J."/>
            <person name="Petzold A."/>
            <person name="Susuki M."/>
            <person name="Suzuki K.-i.T."/>
            <person name="Hayashi T."/>
            <person name="Toyoda A."/>
            <person name="Oliveira C."/>
            <person name="Osipova E."/>
            <person name="Leigh N.D."/>
            <person name="Simon A."/>
            <person name="Yun M.H."/>
        </authorList>
    </citation>
    <scope>NUCLEOTIDE SEQUENCE</scope>
    <source>
        <strain evidence="1">20211129_DDA</strain>
        <tissue evidence="1">Liver</tissue>
    </source>
</reference>
<dbReference type="Proteomes" id="UP001066276">
    <property type="component" value="Chromosome 8"/>
</dbReference>
<evidence type="ECO:0000313" key="2">
    <source>
        <dbReference type="Proteomes" id="UP001066276"/>
    </source>
</evidence>
<evidence type="ECO:0000313" key="1">
    <source>
        <dbReference type="EMBL" id="KAJ1115845.1"/>
    </source>
</evidence>
<protein>
    <submittedName>
        <fullName evidence="1">Uncharacterized protein</fullName>
    </submittedName>
</protein>
<keyword evidence="2" id="KW-1185">Reference proteome</keyword>